<dbReference type="CDD" id="cd04433">
    <property type="entry name" value="AFD_class_I"/>
    <property type="match status" value="1"/>
</dbReference>
<evidence type="ECO:0000313" key="4">
    <source>
        <dbReference type="Proteomes" id="UP001500483"/>
    </source>
</evidence>
<evidence type="ECO:0000313" key="3">
    <source>
        <dbReference type="EMBL" id="GAA3360351.1"/>
    </source>
</evidence>
<dbReference type="SUPFAM" id="SSF56801">
    <property type="entry name" value="Acetyl-CoA synthetase-like"/>
    <property type="match status" value="1"/>
</dbReference>
<dbReference type="InterPro" id="IPR000873">
    <property type="entry name" value="AMP-dep_synth/lig_dom"/>
</dbReference>
<protein>
    <submittedName>
        <fullName evidence="3">Fatty acid--CoA ligase family protein</fullName>
    </submittedName>
</protein>
<proteinExistence type="predicted"/>
<dbReference type="PROSITE" id="PS00455">
    <property type="entry name" value="AMP_BINDING"/>
    <property type="match status" value="1"/>
</dbReference>
<comment type="caution">
    <text evidence="3">The sequence shown here is derived from an EMBL/GenBank/DDBJ whole genome shotgun (WGS) entry which is preliminary data.</text>
</comment>
<dbReference type="InterPro" id="IPR050237">
    <property type="entry name" value="ATP-dep_AMP-bd_enzyme"/>
</dbReference>
<name>A0ABP6RTU3_9PSEU</name>
<feature type="domain" description="AMP-binding enzyme C-terminal" evidence="2">
    <location>
        <begin position="400"/>
        <end position="474"/>
    </location>
</feature>
<sequence length="490" mass="52055">MIDALGADPLTPAFEHGDRIVVRGELLELIGRCTAGLRAAGLGPRHGVAIDTAVTPEGFAVQIAAHVLGCRVVGLRPGLTAAQLAHVLGQDVRAVVTDDPRPQLHEAAGAARVLELGPELLRAQETPVARGELDDPALVVFTSGSTGTPKGTVFDYRAMTGYWSWHAPAWTERTAELAAKYRRFLLFGTLSSAVVQEHLALCLLSGGTAVIPREVPEFPRVLAELRITACLLTVARLHQILDALGEQEHDLSAARMLLVAGSPLAPHKLAEAHARIGPAVHLGYGQTETGMLSLLSAADIAERQQAANSVGRPWDGVRVEVRDADGLPLPAGTDGEVWVRTAHSLRGYWQDPAETAEVLRDGWVRTRDVGHLDEAGFLHLTGRARDVVIVNAILHYAGPIERALAGHPAVDQAYVVGVPDERTGEAIHAHLVLAGDAEPDHAELRDLVAAELGPAAAPAVIRVVRRVPLTAAGKPDKAALRALTTIPEPR</sequence>
<gene>
    <name evidence="3" type="ORF">GCM10020366_39990</name>
</gene>
<dbReference type="RefSeq" id="WP_344928648.1">
    <property type="nucleotide sequence ID" value="NZ_BAAAYK010000038.1"/>
</dbReference>
<keyword evidence="4" id="KW-1185">Reference proteome</keyword>
<dbReference type="EMBL" id="BAAAYK010000038">
    <property type="protein sequence ID" value="GAA3360351.1"/>
    <property type="molecule type" value="Genomic_DNA"/>
</dbReference>
<dbReference type="Pfam" id="PF00501">
    <property type="entry name" value="AMP-binding"/>
    <property type="match status" value="1"/>
</dbReference>
<dbReference type="PANTHER" id="PTHR43767:SF1">
    <property type="entry name" value="NONRIBOSOMAL PEPTIDE SYNTHASE PES1 (EUROFUNG)-RELATED"/>
    <property type="match status" value="1"/>
</dbReference>
<dbReference type="GO" id="GO:0016874">
    <property type="term" value="F:ligase activity"/>
    <property type="evidence" value="ECO:0007669"/>
    <property type="project" value="UniProtKB-KW"/>
</dbReference>
<accession>A0ABP6RTU3</accession>
<dbReference type="Gene3D" id="3.30.300.30">
    <property type="match status" value="1"/>
</dbReference>
<dbReference type="InterPro" id="IPR025110">
    <property type="entry name" value="AMP-bd_C"/>
</dbReference>
<dbReference type="Proteomes" id="UP001500483">
    <property type="component" value="Unassembled WGS sequence"/>
</dbReference>
<dbReference type="Gene3D" id="3.40.50.12780">
    <property type="entry name" value="N-terminal domain of ligase-like"/>
    <property type="match status" value="1"/>
</dbReference>
<feature type="domain" description="AMP-dependent synthetase/ligase" evidence="1">
    <location>
        <begin position="23"/>
        <end position="349"/>
    </location>
</feature>
<dbReference type="InterPro" id="IPR020845">
    <property type="entry name" value="AMP-binding_CS"/>
</dbReference>
<organism evidence="3 4">
    <name type="scientific">Saccharopolyspora gregorii</name>
    <dbReference type="NCBI Taxonomy" id="33914"/>
    <lineage>
        <taxon>Bacteria</taxon>
        <taxon>Bacillati</taxon>
        <taxon>Actinomycetota</taxon>
        <taxon>Actinomycetes</taxon>
        <taxon>Pseudonocardiales</taxon>
        <taxon>Pseudonocardiaceae</taxon>
        <taxon>Saccharopolyspora</taxon>
    </lineage>
</organism>
<dbReference type="InterPro" id="IPR042099">
    <property type="entry name" value="ANL_N_sf"/>
</dbReference>
<keyword evidence="3" id="KW-0436">Ligase</keyword>
<evidence type="ECO:0000259" key="1">
    <source>
        <dbReference type="Pfam" id="PF00501"/>
    </source>
</evidence>
<evidence type="ECO:0000259" key="2">
    <source>
        <dbReference type="Pfam" id="PF13193"/>
    </source>
</evidence>
<reference evidence="4" key="1">
    <citation type="journal article" date="2019" name="Int. J. Syst. Evol. Microbiol.">
        <title>The Global Catalogue of Microorganisms (GCM) 10K type strain sequencing project: providing services to taxonomists for standard genome sequencing and annotation.</title>
        <authorList>
            <consortium name="The Broad Institute Genomics Platform"/>
            <consortium name="The Broad Institute Genome Sequencing Center for Infectious Disease"/>
            <person name="Wu L."/>
            <person name="Ma J."/>
        </authorList>
    </citation>
    <scope>NUCLEOTIDE SEQUENCE [LARGE SCALE GENOMIC DNA]</scope>
    <source>
        <strain evidence="4">JCM 9687</strain>
    </source>
</reference>
<dbReference type="Pfam" id="PF13193">
    <property type="entry name" value="AMP-binding_C"/>
    <property type="match status" value="1"/>
</dbReference>
<dbReference type="InterPro" id="IPR045851">
    <property type="entry name" value="AMP-bd_C_sf"/>
</dbReference>
<dbReference type="PANTHER" id="PTHR43767">
    <property type="entry name" value="LONG-CHAIN-FATTY-ACID--COA LIGASE"/>
    <property type="match status" value="1"/>
</dbReference>